<dbReference type="Proteomes" id="UP000094622">
    <property type="component" value="Unassembled WGS sequence"/>
</dbReference>
<dbReference type="AlphaFoldDB" id="A0A1E3H0T6"/>
<keyword evidence="2" id="KW-1185">Reference proteome</keyword>
<gene>
    <name evidence="1" type="ORF">A6302_02716</name>
</gene>
<comment type="caution">
    <text evidence="1">The sequence shown here is derived from an EMBL/GenBank/DDBJ whole genome shotgun (WGS) entry which is preliminary data.</text>
</comment>
<proteinExistence type="predicted"/>
<name>A0A1E3H0T6_9HYPH</name>
<sequence length="44" mass="4843">MRLTWAATTFQPAVVRAQVCICRPSLLAVEGRRNSVEATAKSRP</sequence>
<organism evidence="1 2">
    <name type="scientific">Methylobrevis pamukkalensis</name>
    <dbReference type="NCBI Taxonomy" id="1439726"/>
    <lineage>
        <taxon>Bacteria</taxon>
        <taxon>Pseudomonadati</taxon>
        <taxon>Pseudomonadota</taxon>
        <taxon>Alphaproteobacteria</taxon>
        <taxon>Hyphomicrobiales</taxon>
        <taxon>Pleomorphomonadaceae</taxon>
        <taxon>Methylobrevis</taxon>
    </lineage>
</organism>
<protein>
    <submittedName>
        <fullName evidence="1">Uncharacterized protein</fullName>
    </submittedName>
</protein>
<dbReference type="EMBL" id="MCRJ01000067">
    <property type="protein sequence ID" value="ODN69943.1"/>
    <property type="molecule type" value="Genomic_DNA"/>
</dbReference>
<evidence type="ECO:0000313" key="2">
    <source>
        <dbReference type="Proteomes" id="UP000094622"/>
    </source>
</evidence>
<evidence type="ECO:0000313" key="1">
    <source>
        <dbReference type="EMBL" id="ODN69943.1"/>
    </source>
</evidence>
<accession>A0A1E3H0T6</accession>
<reference evidence="1 2" key="1">
    <citation type="submission" date="2016-07" db="EMBL/GenBank/DDBJ databases">
        <title>Draft Genome Sequence of Methylobrevis pamukkalensis PK2.</title>
        <authorList>
            <person name="Vasilenko O.V."/>
            <person name="Doronina N.V."/>
            <person name="Shmareva M.N."/>
            <person name="Tarlachkov S.V."/>
            <person name="Mustakhimov I."/>
            <person name="Trotsenko Y.A."/>
        </authorList>
    </citation>
    <scope>NUCLEOTIDE SEQUENCE [LARGE SCALE GENOMIC DNA]</scope>
    <source>
        <strain evidence="1 2">PK2</strain>
    </source>
</reference>